<protein>
    <submittedName>
        <fullName evidence="1">Uncharacterized protein</fullName>
    </submittedName>
</protein>
<organism evidence="1 2">
    <name type="scientific">Penicillium freii</name>
    <dbReference type="NCBI Taxonomy" id="48697"/>
    <lineage>
        <taxon>Eukaryota</taxon>
        <taxon>Fungi</taxon>
        <taxon>Dikarya</taxon>
        <taxon>Ascomycota</taxon>
        <taxon>Pezizomycotina</taxon>
        <taxon>Eurotiomycetes</taxon>
        <taxon>Eurotiomycetidae</taxon>
        <taxon>Eurotiales</taxon>
        <taxon>Aspergillaceae</taxon>
        <taxon>Penicillium</taxon>
    </lineage>
</organism>
<evidence type="ECO:0000313" key="2">
    <source>
        <dbReference type="Proteomes" id="UP000055045"/>
    </source>
</evidence>
<dbReference type="EMBL" id="LLXE01000595">
    <property type="protein sequence ID" value="KUM55935.1"/>
    <property type="molecule type" value="Genomic_DNA"/>
</dbReference>
<sequence>MNFVQDVENNDKAQVWRKQMIRLEQKNNAFQDDHFQVGDEAGVQSRFTQHYGEELGRIFEAQGIDVLFSGFKSLGLGYENTPDSALKTQGNELKAVGEIKVPWIKAHQPSRAYEYDDVLRRLLSQPIQYMQDLNCAYGFYTTYDETIFLRQVLVNGVGEIQYSPCVLAKYRYQETTPSTTPIVSVKQCFLYVATLARQQGPLAYNVAAPAWVETY</sequence>
<accession>A0A101M8T9</accession>
<name>A0A101M8T9_PENFR</name>
<reference evidence="1 2" key="1">
    <citation type="submission" date="2015-10" db="EMBL/GenBank/DDBJ databases">
        <title>Genome sequencing of Penicillium freii.</title>
        <authorList>
            <person name="Nguyen H.D."/>
            <person name="Visagie C.M."/>
            <person name="Seifert K.A."/>
        </authorList>
    </citation>
    <scope>NUCLEOTIDE SEQUENCE [LARGE SCALE GENOMIC DNA]</scope>
    <source>
        <strain evidence="1 2">DAOM 242723</strain>
    </source>
</reference>
<comment type="caution">
    <text evidence="1">The sequence shown here is derived from an EMBL/GenBank/DDBJ whole genome shotgun (WGS) entry which is preliminary data.</text>
</comment>
<gene>
    <name evidence="1" type="ORF">ACN42_g11294</name>
</gene>
<dbReference type="AlphaFoldDB" id="A0A101M8T9"/>
<evidence type="ECO:0000313" key="1">
    <source>
        <dbReference type="EMBL" id="KUM55935.1"/>
    </source>
</evidence>
<proteinExistence type="predicted"/>
<keyword evidence="2" id="KW-1185">Reference proteome</keyword>
<dbReference type="Proteomes" id="UP000055045">
    <property type="component" value="Unassembled WGS sequence"/>
</dbReference>